<accession>A0AAV1LUD4</accession>
<evidence type="ECO:0000313" key="2">
    <source>
        <dbReference type="Proteomes" id="UP001314205"/>
    </source>
</evidence>
<proteinExistence type="predicted"/>
<organism evidence="1 2">
    <name type="scientific">Parnassius mnemosyne</name>
    <name type="common">clouded apollo</name>
    <dbReference type="NCBI Taxonomy" id="213953"/>
    <lineage>
        <taxon>Eukaryota</taxon>
        <taxon>Metazoa</taxon>
        <taxon>Ecdysozoa</taxon>
        <taxon>Arthropoda</taxon>
        <taxon>Hexapoda</taxon>
        <taxon>Insecta</taxon>
        <taxon>Pterygota</taxon>
        <taxon>Neoptera</taxon>
        <taxon>Endopterygota</taxon>
        <taxon>Lepidoptera</taxon>
        <taxon>Glossata</taxon>
        <taxon>Ditrysia</taxon>
        <taxon>Papilionoidea</taxon>
        <taxon>Papilionidae</taxon>
        <taxon>Parnassiinae</taxon>
        <taxon>Parnassini</taxon>
        <taxon>Parnassius</taxon>
        <taxon>Driopa</taxon>
    </lineage>
</organism>
<keyword evidence="2" id="KW-1185">Reference proteome</keyword>
<sequence>MFWGNSVDREKVFKAQKKCIRAIKNLHWTDSCKPHFKELQILTFPCLFIYETAVFVYRNLSLFENLNNKRYPLRLKVQQSKSVKMRKSIFCLSIPIYNKIPNDIKKINNIQTFKKSLKTLLINKSYYSINEYLNDIEIT</sequence>
<protein>
    <submittedName>
        <fullName evidence="1">Uncharacterized protein</fullName>
    </submittedName>
</protein>
<reference evidence="1 2" key="1">
    <citation type="submission" date="2023-11" db="EMBL/GenBank/DDBJ databases">
        <authorList>
            <person name="Hedman E."/>
            <person name="Englund M."/>
            <person name="Stromberg M."/>
            <person name="Nyberg Akerstrom W."/>
            <person name="Nylinder S."/>
            <person name="Jareborg N."/>
            <person name="Kallberg Y."/>
            <person name="Kronander E."/>
        </authorList>
    </citation>
    <scope>NUCLEOTIDE SEQUENCE [LARGE SCALE GENOMIC DNA]</scope>
</reference>
<evidence type="ECO:0000313" key="1">
    <source>
        <dbReference type="EMBL" id="CAK1597777.1"/>
    </source>
</evidence>
<dbReference type="Proteomes" id="UP001314205">
    <property type="component" value="Unassembled WGS sequence"/>
</dbReference>
<dbReference type="AlphaFoldDB" id="A0AAV1LUD4"/>
<name>A0AAV1LUD4_9NEOP</name>
<comment type="caution">
    <text evidence="1">The sequence shown here is derived from an EMBL/GenBank/DDBJ whole genome shotgun (WGS) entry which is preliminary data.</text>
</comment>
<gene>
    <name evidence="1" type="ORF">PARMNEM_LOCUS16901</name>
</gene>
<dbReference type="EMBL" id="CAVLGL010000095">
    <property type="protein sequence ID" value="CAK1597777.1"/>
    <property type="molecule type" value="Genomic_DNA"/>
</dbReference>